<name>A0A914RTC7_PAREQ</name>
<keyword evidence="1" id="KW-0812">Transmembrane</keyword>
<organism evidence="2 3">
    <name type="scientific">Parascaris equorum</name>
    <name type="common">Equine roundworm</name>
    <dbReference type="NCBI Taxonomy" id="6256"/>
    <lineage>
        <taxon>Eukaryota</taxon>
        <taxon>Metazoa</taxon>
        <taxon>Ecdysozoa</taxon>
        <taxon>Nematoda</taxon>
        <taxon>Chromadorea</taxon>
        <taxon>Rhabditida</taxon>
        <taxon>Spirurina</taxon>
        <taxon>Ascaridomorpha</taxon>
        <taxon>Ascaridoidea</taxon>
        <taxon>Ascarididae</taxon>
        <taxon>Parascaris</taxon>
    </lineage>
</organism>
<keyword evidence="1" id="KW-0472">Membrane</keyword>
<feature type="transmembrane region" description="Helical" evidence="1">
    <location>
        <begin position="28"/>
        <end position="48"/>
    </location>
</feature>
<evidence type="ECO:0000313" key="3">
    <source>
        <dbReference type="WBParaSite" id="PEQ_0000957301-mRNA-1"/>
    </source>
</evidence>
<sequence length="53" mass="6244">MKRYWEVVDCSYEDLMRHFEEFAVGDELFSLVLLIGAYMNSALMDSLMMRCAL</sequence>
<keyword evidence="1" id="KW-1133">Transmembrane helix</keyword>
<evidence type="ECO:0000256" key="1">
    <source>
        <dbReference type="SAM" id="Phobius"/>
    </source>
</evidence>
<evidence type="ECO:0000313" key="2">
    <source>
        <dbReference type="Proteomes" id="UP000887564"/>
    </source>
</evidence>
<dbReference type="WBParaSite" id="PEQ_0000957301-mRNA-1">
    <property type="protein sequence ID" value="PEQ_0000957301-mRNA-1"/>
    <property type="gene ID" value="PEQ_0000957301"/>
</dbReference>
<dbReference type="AlphaFoldDB" id="A0A914RTC7"/>
<dbReference type="Proteomes" id="UP000887564">
    <property type="component" value="Unplaced"/>
</dbReference>
<accession>A0A914RTC7</accession>
<keyword evidence="2" id="KW-1185">Reference proteome</keyword>
<reference evidence="3" key="1">
    <citation type="submission" date="2022-11" db="UniProtKB">
        <authorList>
            <consortium name="WormBaseParasite"/>
        </authorList>
    </citation>
    <scope>IDENTIFICATION</scope>
</reference>
<proteinExistence type="predicted"/>
<protein>
    <submittedName>
        <fullName evidence="3">Uncharacterized protein</fullName>
    </submittedName>
</protein>